<keyword evidence="2" id="KW-1185">Reference proteome</keyword>
<reference evidence="1 2" key="1">
    <citation type="submission" date="2016-03" db="EMBL/GenBank/DDBJ databases">
        <title>Comparative genomics of the ectomycorrhizal sister species Rhizopogon vinicolor and Rhizopogon vesiculosus (Basidiomycota: Boletales) reveals a divergence of the mating type B locus.</title>
        <authorList>
            <person name="Mujic A.B."/>
            <person name="Kuo A."/>
            <person name="Tritt A."/>
            <person name="Lipzen A."/>
            <person name="Chen C."/>
            <person name="Johnson J."/>
            <person name="Sharma A."/>
            <person name="Barry K."/>
            <person name="Grigoriev I.V."/>
            <person name="Spatafora J.W."/>
        </authorList>
    </citation>
    <scope>NUCLEOTIDE SEQUENCE [LARGE SCALE GENOMIC DNA]</scope>
    <source>
        <strain evidence="1 2">AM-OR11-056</strain>
    </source>
</reference>
<accession>A0A1J8PJH1</accession>
<dbReference type="Proteomes" id="UP000183567">
    <property type="component" value="Unassembled WGS sequence"/>
</dbReference>
<sequence length="78" mass="8964">MQLHGRCVPDMVEFNLQLVDARSRAALGMDEKANLVKMKKDIYLTVRLNARAVKTHIRDHLCHASLNWSDLRGHTEQP</sequence>
<name>A0A1J8PJH1_9AGAM</name>
<organism evidence="1 2">
    <name type="scientific">Rhizopogon vesiculosus</name>
    <dbReference type="NCBI Taxonomy" id="180088"/>
    <lineage>
        <taxon>Eukaryota</taxon>
        <taxon>Fungi</taxon>
        <taxon>Dikarya</taxon>
        <taxon>Basidiomycota</taxon>
        <taxon>Agaricomycotina</taxon>
        <taxon>Agaricomycetes</taxon>
        <taxon>Agaricomycetidae</taxon>
        <taxon>Boletales</taxon>
        <taxon>Suillineae</taxon>
        <taxon>Rhizopogonaceae</taxon>
        <taxon>Rhizopogon</taxon>
    </lineage>
</organism>
<comment type="caution">
    <text evidence="1">The sequence shown here is derived from an EMBL/GenBank/DDBJ whole genome shotgun (WGS) entry which is preliminary data.</text>
</comment>
<protein>
    <submittedName>
        <fullName evidence="1">Uncharacterized protein</fullName>
    </submittedName>
</protein>
<dbReference type="AlphaFoldDB" id="A0A1J8PJH1"/>
<proteinExistence type="predicted"/>
<evidence type="ECO:0000313" key="1">
    <source>
        <dbReference type="EMBL" id="OJA07939.1"/>
    </source>
</evidence>
<gene>
    <name evidence="1" type="ORF">AZE42_13406</name>
</gene>
<evidence type="ECO:0000313" key="2">
    <source>
        <dbReference type="Proteomes" id="UP000183567"/>
    </source>
</evidence>
<dbReference type="EMBL" id="LVVM01006498">
    <property type="protein sequence ID" value="OJA07939.1"/>
    <property type="molecule type" value="Genomic_DNA"/>
</dbReference>